<protein>
    <submittedName>
        <fullName evidence="1">Uncharacterized protein</fullName>
    </submittedName>
</protein>
<dbReference type="AlphaFoldDB" id="A0ABD2P5H8"/>
<dbReference type="EMBL" id="JABFTP020000185">
    <property type="protein sequence ID" value="KAL3286059.1"/>
    <property type="molecule type" value="Genomic_DNA"/>
</dbReference>
<organism evidence="1 2">
    <name type="scientific">Cryptolaemus montrouzieri</name>
    <dbReference type="NCBI Taxonomy" id="559131"/>
    <lineage>
        <taxon>Eukaryota</taxon>
        <taxon>Metazoa</taxon>
        <taxon>Ecdysozoa</taxon>
        <taxon>Arthropoda</taxon>
        <taxon>Hexapoda</taxon>
        <taxon>Insecta</taxon>
        <taxon>Pterygota</taxon>
        <taxon>Neoptera</taxon>
        <taxon>Endopterygota</taxon>
        <taxon>Coleoptera</taxon>
        <taxon>Polyphaga</taxon>
        <taxon>Cucujiformia</taxon>
        <taxon>Coccinelloidea</taxon>
        <taxon>Coccinellidae</taxon>
        <taxon>Scymninae</taxon>
        <taxon>Scymnini</taxon>
        <taxon>Cryptolaemus</taxon>
    </lineage>
</organism>
<comment type="caution">
    <text evidence="1">The sequence shown here is derived from an EMBL/GenBank/DDBJ whole genome shotgun (WGS) entry which is preliminary data.</text>
</comment>
<accession>A0ABD2P5H8</accession>
<evidence type="ECO:0000313" key="2">
    <source>
        <dbReference type="Proteomes" id="UP001516400"/>
    </source>
</evidence>
<dbReference type="Proteomes" id="UP001516400">
    <property type="component" value="Unassembled WGS sequence"/>
</dbReference>
<keyword evidence="2" id="KW-1185">Reference proteome</keyword>
<sequence length="110" mass="12562">MCRGNLTHSTSYIINIRPMGCIWENEKSNNEHKRNQAVDSTLKALKEDEEFDGIGLNVACKLRCMEQKLLAEMLINEVLRNGVKGRLQEETNLCALKFIQSKIPARAQKE</sequence>
<reference evidence="1 2" key="1">
    <citation type="journal article" date="2021" name="BMC Biol.">
        <title>Horizontally acquired antibacterial genes associated with adaptive radiation of ladybird beetles.</title>
        <authorList>
            <person name="Li H.S."/>
            <person name="Tang X.F."/>
            <person name="Huang Y.H."/>
            <person name="Xu Z.Y."/>
            <person name="Chen M.L."/>
            <person name="Du X.Y."/>
            <person name="Qiu B.Y."/>
            <person name="Chen P.T."/>
            <person name="Zhang W."/>
            <person name="Slipinski A."/>
            <person name="Escalona H.E."/>
            <person name="Waterhouse R.M."/>
            <person name="Zwick A."/>
            <person name="Pang H."/>
        </authorList>
    </citation>
    <scope>NUCLEOTIDE SEQUENCE [LARGE SCALE GENOMIC DNA]</scope>
    <source>
        <strain evidence="1">SYSU2018</strain>
    </source>
</reference>
<name>A0ABD2P5H8_9CUCU</name>
<gene>
    <name evidence="1" type="ORF">HHI36_000572</name>
</gene>
<evidence type="ECO:0000313" key="1">
    <source>
        <dbReference type="EMBL" id="KAL3286059.1"/>
    </source>
</evidence>
<proteinExistence type="predicted"/>